<keyword evidence="3" id="KW-1185">Reference proteome</keyword>
<dbReference type="EMBL" id="DS113365">
    <property type="protein sequence ID" value="EAY09035.1"/>
    <property type="molecule type" value="Genomic_DNA"/>
</dbReference>
<proteinExistence type="predicted"/>
<protein>
    <submittedName>
        <fullName evidence="2">Uncharacterized protein</fullName>
    </submittedName>
</protein>
<sequence>MIKVLKKVADFGIMNGNWNYVTSYCDYLERVSHELDETILKTKREASKLQSIFEAISPNQVTDPRENESAPPSHQRQKFFRGFEQRPELKISADPYGDFQNALNTYKKLPKFPRERLPNSFINRMMDFSRLTPAHLFDRMIPCLRTLSQELDKVMDMKIDQPNQTFRVKYTLEKAEEILNAYEKLIVENGANRRVDVIAREKQIDPPKQSPPKPKADVFETIANLTPKQLNEFYHLRGTARQAKMIAMMRERAAHDFTEFLQTYNENLDLKEKEDYLRTAARAFQLLTNSKRKHALISSKINC</sequence>
<evidence type="ECO:0000313" key="2">
    <source>
        <dbReference type="EMBL" id="EAY09035.1"/>
    </source>
</evidence>
<reference evidence="2" key="2">
    <citation type="journal article" date="2007" name="Science">
        <title>Draft genome sequence of the sexually transmitted pathogen Trichomonas vaginalis.</title>
        <authorList>
            <person name="Carlton J.M."/>
            <person name="Hirt R.P."/>
            <person name="Silva J.C."/>
            <person name="Delcher A.L."/>
            <person name="Schatz M."/>
            <person name="Zhao Q."/>
            <person name="Wortman J.R."/>
            <person name="Bidwell S.L."/>
            <person name="Alsmark U.C.M."/>
            <person name="Besteiro S."/>
            <person name="Sicheritz-Ponten T."/>
            <person name="Noel C.J."/>
            <person name="Dacks J.B."/>
            <person name="Foster P.G."/>
            <person name="Simillion C."/>
            <person name="Van de Peer Y."/>
            <person name="Miranda-Saavedra D."/>
            <person name="Barton G.J."/>
            <person name="Westrop G.D."/>
            <person name="Mueller S."/>
            <person name="Dessi D."/>
            <person name="Fiori P.L."/>
            <person name="Ren Q."/>
            <person name="Paulsen I."/>
            <person name="Zhang H."/>
            <person name="Bastida-Corcuera F.D."/>
            <person name="Simoes-Barbosa A."/>
            <person name="Brown M.T."/>
            <person name="Hayes R.D."/>
            <person name="Mukherjee M."/>
            <person name="Okumura C.Y."/>
            <person name="Schneider R."/>
            <person name="Smith A.J."/>
            <person name="Vanacova S."/>
            <person name="Villalvazo M."/>
            <person name="Haas B.J."/>
            <person name="Pertea M."/>
            <person name="Feldblyum T.V."/>
            <person name="Utterback T.R."/>
            <person name="Shu C.L."/>
            <person name="Osoegawa K."/>
            <person name="de Jong P.J."/>
            <person name="Hrdy I."/>
            <person name="Horvathova L."/>
            <person name="Zubacova Z."/>
            <person name="Dolezal P."/>
            <person name="Malik S.B."/>
            <person name="Logsdon J.M. Jr."/>
            <person name="Henze K."/>
            <person name="Gupta A."/>
            <person name="Wang C.C."/>
            <person name="Dunne R.L."/>
            <person name="Upcroft J.A."/>
            <person name="Upcroft P."/>
            <person name="White O."/>
            <person name="Salzberg S.L."/>
            <person name="Tang P."/>
            <person name="Chiu C.-H."/>
            <person name="Lee Y.-S."/>
            <person name="Embley T.M."/>
            <person name="Coombs G.H."/>
            <person name="Mottram J.C."/>
            <person name="Tachezy J."/>
            <person name="Fraser-Liggett C.M."/>
            <person name="Johnson P.J."/>
        </authorList>
    </citation>
    <scope>NUCLEOTIDE SEQUENCE [LARGE SCALE GENOMIC DNA]</scope>
    <source>
        <strain evidence="2">G3</strain>
    </source>
</reference>
<gene>
    <name evidence="2" type="ORF">TVAG_180090</name>
</gene>
<dbReference type="InParanoid" id="A2EE38"/>
<dbReference type="KEGG" id="tva:4766951"/>
<name>A2EE38_TRIV3</name>
<dbReference type="Proteomes" id="UP000001542">
    <property type="component" value="Unassembled WGS sequence"/>
</dbReference>
<dbReference type="VEuPathDB" id="TrichDB:TVAGG3_0614630"/>
<dbReference type="VEuPathDB" id="TrichDB:TVAG_180090"/>
<dbReference type="RefSeq" id="XP_001321258.1">
    <property type="nucleotide sequence ID" value="XM_001321223.1"/>
</dbReference>
<evidence type="ECO:0000313" key="3">
    <source>
        <dbReference type="Proteomes" id="UP000001542"/>
    </source>
</evidence>
<organism evidence="2 3">
    <name type="scientific">Trichomonas vaginalis (strain ATCC PRA-98 / G3)</name>
    <dbReference type="NCBI Taxonomy" id="412133"/>
    <lineage>
        <taxon>Eukaryota</taxon>
        <taxon>Metamonada</taxon>
        <taxon>Parabasalia</taxon>
        <taxon>Trichomonadida</taxon>
        <taxon>Trichomonadidae</taxon>
        <taxon>Trichomonas</taxon>
    </lineage>
</organism>
<evidence type="ECO:0000256" key="1">
    <source>
        <dbReference type="SAM" id="MobiDB-lite"/>
    </source>
</evidence>
<accession>A2EE38</accession>
<dbReference type="AlphaFoldDB" id="A2EE38"/>
<dbReference type="OrthoDB" id="10263648at2759"/>
<feature type="region of interest" description="Disordered" evidence="1">
    <location>
        <begin position="57"/>
        <end position="76"/>
    </location>
</feature>
<reference evidence="2" key="1">
    <citation type="submission" date="2006-10" db="EMBL/GenBank/DDBJ databases">
        <authorList>
            <person name="Amadeo P."/>
            <person name="Zhao Q."/>
            <person name="Wortman J."/>
            <person name="Fraser-Liggett C."/>
            <person name="Carlton J."/>
        </authorList>
    </citation>
    <scope>NUCLEOTIDE SEQUENCE</scope>
    <source>
        <strain evidence="2">G3</strain>
    </source>
</reference>